<comment type="cofactor">
    <cofactor evidence="2">
        <name>pyridoxal 5'-phosphate</name>
        <dbReference type="ChEBI" id="CHEBI:597326"/>
    </cofactor>
</comment>
<gene>
    <name evidence="10" type="ORF">CWD77_05395</name>
</gene>
<evidence type="ECO:0000256" key="8">
    <source>
        <dbReference type="ARBA" id="ARBA00023239"/>
    </source>
</evidence>
<name>A0A2N0VL18_9BACT</name>
<evidence type="ECO:0000256" key="2">
    <source>
        <dbReference type="ARBA" id="ARBA00001933"/>
    </source>
</evidence>
<dbReference type="PROSITE" id="PS00165">
    <property type="entry name" value="DEHYDRATASE_SER_THR"/>
    <property type="match status" value="1"/>
</dbReference>
<dbReference type="Proteomes" id="UP000233398">
    <property type="component" value="Unassembled WGS sequence"/>
</dbReference>
<dbReference type="SUPFAM" id="SSF53686">
    <property type="entry name" value="Tryptophan synthase beta subunit-like PLP-dependent enzymes"/>
    <property type="match status" value="1"/>
</dbReference>
<dbReference type="GO" id="GO:0000287">
    <property type="term" value="F:magnesium ion binding"/>
    <property type="evidence" value="ECO:0007669"/>
    <property type="project" value="TreeGrafter"/>
</dbReference>
<dbReference type="InterPro" id="IPR000634">
    <property type="entry name" value="Ser/Thr_deHydtase_PyrdxlP-BS"/>
</dbReference>
<comment type="similarity">
    <text evidence="5">Belongs to the serine/threonine dehydratase family.</text>
</comment>
<dbReference type="GO" id="GO:0005524">
    <property type="term" value="F:ATP binding"/>
    <property type="evidence" value="ECO:0007669"/>
    <property type="project" value="TreeGrafter"/>
</dbReference>
<dbReference type="Gene3D" id="3.40.50.1100">
    <property type="match status" value="2"/>
</dbReference>
<sequence>MSQKLPDYSEIVEAHKRIAPYAHRTPVLTSSYFNERTNGEIFFKCENFQKVGAFKFRGAFNAISKLPTSEGKKGIVTHSSGNHAQAVALASRMNGYSATIVMPENAPKVKVNAVRDYGAAIQFCENTTEAREAAAQKIIDETGATFIHPYNHPDVIAGQGTCAKELLEDYPDLDIIIAPVGGGGLISGTGITAKHLKPDITVIAGEPELADDAYRSFKSGKIEPVLRTDTVADGLRTSIGELTFQAIQESVDEIVTVSEQMIIQTMRDIWERMKIIIEPSCAVPLAAILSGKIDIQGKKAGIILTGGNVDLGNLPFGKKEAQP</sequence>
<protein>
    <submittedName>
        <fullName evidence="10">Serine dehydratase</fullName>
    </submittedName>
</protein>
<dbReference type="FunFam" id="3.40.50.1100:FF:000005">
    <property type="entry name" value="Threonine dehydratase catabolic"/>
    <property type="match status" value="1"/>
</dbReference>
<evidence type="ECO:0000256" key="3">
    <source>
        <dbReference type="ARBA" id="ARBA00001936"/>
    </source>
</evidence>
<keyword evidence="7" id="KW-0663">Pyridoxal phosphate</keyword>
<accession>A0A2N0VL18</accession>
<dbReference type="GO" id="GO:0030170">
    <property type="term" value="F:pyridoxal phosphate binding"/>
    <property type="evidence" value="ECO:0007669"/>
    <property type="project" value="InterPro"/>
</dbReference>
<comment type="cofactor">
    <cofactor evidence="4">
        <name>Mg(2+)</name>
        <dbReference type="ChEBI" id="CHEBI:18420"/>
    </cofactor>
</comment>
<evidence type="ECO:0000256" key="5">
    <source>
        <dbReference type="ARBA" id="ARBA00010869"/>
    </source>
</evidence>
<dbReference type="InterPro" id="IPR036052">
    <property type="entry name" value="TrpB-like_PALP_sf"/>
</dbReference>
<organism evidence="10 11">
    <name type="scientific">Rhodohalobacter barkolensis</name>
    <dbReference type="NCBI Taxonomy" id="2053187"/>
    <lineage>
        <taxon>Bacteria</taxon>
        <taxon>Pseudomonadati</taxon>
        <taxon>Balneolota</taxon>
        <taxon>Balneolia</taxon>
        <taxon>Balneolales</taxon>
        <taxon>Balneolaceae</taxon>
        <taxon>Rhodohalobacter</taxon>
    </lineage>
</organism>
<evidence type="ECO:0000259" key="9">
    <source>
        <dbReference type="Pfam" id="PF00291"/>
    </source>
</evidence>
<dbReference type="GO" id="GO:0018114">
    <property type="term" value="F:threonine racemase activity"/>
    <property type="evidence" value="ECO:0007669"/>
    <property type="project" value="TreeGrafter"/>
</dbReference>
<feature type="domain" description="Tryptophan synthase beta chain-like PALP" evidence="9">
    <location>
        <begin position="21"/>
        <end position="306"/>
    </location>
</feature>
<comment type="caution">
    <text evidence="10">The sequence shown here is derived from an EMBL/GenBank/DDBJ whole genome shotgun (WGS) entry which is preliminary data.</text>
</comment>
<dbReference type="CDD" id="cd01562">
    <property type="entry name" value="Thr-dehyd"/>
    <property type="match status" value="1"/>
</dbReference>
<evidence type="ECO:0000256" key="7">
    <source>
        <dbReference type="ARBA" id="ARBA00022898"/>
    </source>
</evidence>
<evidence type="ECO:0000256" key="6">
    <source>
        <dbReference type="ARBA" id="ARBA00022842"/>
    </source>
</evidence>
<comment type="cofactor">
    <cofactor evidence="1">
        <name>Ca(2+)</name>
        <dbReference type="ChEBI" id="CHEBI:29108"/>
    </cofactor>
</comment>
<dbReference type="Pfam" id="PF00291">
    <property type="entry name" value="PALP"/>
    <property type="match status" value="1"/>
</dbReference>
<dbReference type="EMBL" id="PISP01000001">
    <property type="protein sequence ID" value="PKD44895.1"/>
    <property type="molecule type" value="Genomic_DNA"/>
</dbReference>
<evidence type="ECO:0000256" key="4">
    <source>
        <dbReference type="ARBA" id="ARBA00001946"/>
    </source>
</evidence>
<dbReference type="GO" id="GO:0070179">
    <property type="term" value="P:D-serine biosynthetic process"/>
    <property type="evidence" value="ECO:0007669"/>
    <property type="project" value="TreeGrafter"/>
</dbReference>
<dbReference type="OrthoDB" id="9811476at2"/>
<dbReference type="GO" id="GO:0030378">
    <property type="term" value="F:serine racemase activity"/>
    <property type="evidence" value="ECO:0007669"/>
    <property type="project" value="TreeGrafter"/>
</dbReference>
<dbReference type="PANTHER" id="PTHR43050">
    <property type="entry name" value="SERINE / THREONINE RACEMASE FAMILY MEMBER"/>
    <property type="match status" value="1"/>
</dbReference>
<keyword evidence="11" id="KW-1185">Reference proteome</keyword>
<evidence type="ECO:0000313" key="10">
    <source>
        <dbReference type="EMBL" id="PKD44895.1"/>
    </source>
</evidence>
<dbReference type="PANTHER" id="PTHR43050:SF1">
    <property type="entry name" value="SERINE RACEMASE"/>
    <property type="match status" value="1"/>
</dbReference>
<keyword evidence="8" id="KW-0456">Lyase</keyword>
<dbReference type="AlphaFoldDB" id="A0A2N0VL18"/>
<dbReference type="FunFam" id="3.40.50.1100:FF:000007">
    <property type="entry name" value="L-threonine dehydratase catabolic TdcB"/>
    <property type="match status" value="1"/>
</dbReference>
<dbReference type="RefSeq" id="WP_101072183.1">
    <property type="nucleotide sequence ID" value="NZ_PISP01000001.1"/>
</dbReference>
<evidence type="ECO:0000313" key="11">
    <source>
        <dbReference type="Proteomes" id="UP000233398"/>
    </source>
</evidence>
<dbReference type="InterPro" id="IPR001926">
    <property type="entry name" value="TrpB-like_PALP"/>
</dbReference>
<keyword evidence="6" id="KW-0460">Magnesium</keyword>
<evidence type="ECO:0000256" key="1">
    <source>
        <dbReference type="ARBA" id="ARBA00001913"/>
    </source>
</evidence>
<dbReference type="GO" id="GO:0003941">
    <property type="term" value="F:L-serine ammonia-lyase activity"/>
    <property type="evidence" value="ECO:0007669"/>
    <property type="project" value="TreeGrafter"/>
</dbReference>
<proteinExistence type="inferred from homology"/>
<reference evidence="10 11" key="1">
    <citation type="submission" date="2017-11" db="EMBL/GenBank/DDBJ databases">
        <title>Rhodohalobacter 15182 sp. nov., isolated from a salt lake.</title>
        <authorList>
            <person name="Han S."/>
        </authorList>
    </citation>
    <scope>NUCLEOTIDE SEQUENCE [LARGE SCALE GENOMIC DNA]</scope>
    <source>
        <strain evidence="10 11">15182</strain>
    </source>
</reference>
<comment type="cofactor">
    <cofactor evidence="3">
        <name>Mn(2+)</name>
        <dbReference type="ChEBI" id="CHEBI:29035"/>
    </cofactor>
</comment>